<evidence type="ECO:0000313" key="1">
    <source>
        <dbReference type="EMBL" id="GIE10419.1"/>
    </source>
</evidence>
<dbReference type="Proteomes" id="UP000598174">
    <property type="component" value="Unassembled WGS sequence"/>
</dbReference>
<keyword evidence="2" id="KW-1185">Reference proteome</keyword>
<accession>A0A919J0Y6</accession>
<organism evidence="1 2">
    <name type="scientific">Paractinoplanes ferrugineus</name>
    <dbReference type="NCBI Taxonomy" id="113564"/>
    <lineage>
        <taxon>Bacteria</taxon>
        <taxon>Bacillati</taxon>
        <taxon>Actinomycetota</taxon>
        <taxon>Actinomycetes</taxon>
        <taxon>Micromonosporales</taxon>
        <taxon>Micromonosporaceae</taxon>
        <taxon>Paractinoplanes</taxon>
    </lineage>
</organism>
<sequence length="134" mass="14194">MVTVMADLRPRQARRLDVLIGHRLEYVRLDHAIVLSLSNRNQVVIEAPALLVGPNGPFAVEPGVTSSDVLATLLGETVRTARARETGELEVTFGSGSQLLVAPDPDFESWALVGPAGLLLVCLAGGELAVWGDA</sequence>
<dbReference type="InterPro" id="IPR046179">
    <property type="entry name" value="DUF6188"/>
</dbReference>
<evidence type="ECO:0000313" key="2">
    <source>
        <dbReference type="Proteomes" id="UP000598174"/>
    </source>
</evidence>
<gene>
    <name evidence="1" type="ORF">Afe05nite_22590</name>
</gene>
<dbReference type="EMBL" id="BOMM01000016">
    <property type="protein sequence ID" value="GIE10419.1"/>
    <property type="molecule type" value="Genomic_DNA"/>
</dbReference>
<protein>
    <submittedName>
        <fullName evidence="1">Uncharacterized protein</fullName>
    </submittedName>
</protein>
<name>A0A919J0Y6_9ACTN</name>
<dbReference type="Pfam" id="PF19686">
    <property type="entry name" value="DUF6188"/>
    <property type="match status" value="1"/>
</dbReference>
<comment type="caution">
    <text evidence="1">The sequence shown here is derived from an EMBL/GenBank/DDBJ whole genome shotgun (WGS) entry which is preliminary data.</text>
</comment>
<reference evidence="1" key="1">
    <citation type="submission" date="2021-01" db="EMBL/GenBank/DDBJ databases">
        <title>Whole genome shotgun sequence of Actinoplanes ferrugineus NBRC 15555.</title>
        <authorList>
            <person name="Komaki H."/>
            <person name="Tamura T."/>
        </authorList>
    </citation>
    <scope>NUCLEOTIDE SEQUENCE</scope>
    <source>
        <strain evidence="1">NBRC 15555</strain>
    </source>
</reference>
<dbReference type="AlphaFoldDB" id="A0A919J0Y6"/>
<proteinExistence type="predicted"/>